<dbReference type="Pfam" id="PF05977">
    <property type="entry name" value="MFS_3"/>
    <property type="match status" value="1"/>
</dbReference>
<keyword evidence="10" id="KW-1185">Reference proteome</keyword>
<evidence type="ECO:0000313" key="10">
    <source>
        <dbReference type="Proteomes" id="UP000609531"/>
    </source>
</evidence>
<feature type="transmembrane region" description="Helical" evidence="7">
    <location>
        <begin position="110"/>
        <end position="127"/>
    </location>
</feature>
<reference evidence="9" key="1">
    <citation type="submission" date="2020-12" db="EMBL/GenBank/DDBJ databases">
        <title>Bacterial taxonomy.</title>
        <authorList>
            <person name="Pan X."/>
        </authorList>
    </citation>
    <scope>NUCLEOTIDE SEQUENCE</scope>
    <source>
        <strain evidence="9">B2012</strain>
    </source>
</reference>
<organism evidence="9 10">
    <name type="scientific">Acuticoccus mangrovi</name>
    <dbReference type="NCBI Taxonomy" id="2796142"/>
    <lineage>
        <taxon>Bacteria</taxon>
        <taxon>Pseudomonadati</taxon>
        <taxon>Pseudomonadota</taxon>
        <taxon>Alphaproteobacteria</taxon>
        <taxon>Hyphomicrobiales</taxon>
        <taxon>Amorphaceae</taxon>
        <taxon>Acuticoccus</taxon>
    </lineage>
</organism>
<feature type="transmembrane region" description="Helical" evidence="7">
    <location>
        <begin position="21"/>
        <end position="45"/>
    </location>
</feature>
<evidence type="ECO:0000313" key="9">
    <source>
        <dbReference type="EMBL" id="MBJ3777072.1"/>
    </source>
</evidence>
<keyword evidence="3" id="KW-1003">Cell membrane</keyword>
<feature type="transmembrane region" description="Helical" evidence="7">
    <location>
        <begin position="379"/>
        <end position="399"/>
    </location>
</feature>
<proteinExistence type="predicted"/>
<evidence type="ECO:0000256" key="6">
    <source>
        <dbReference type="ARBA" id="ARBA00023136"/>
    </source>
</evidence>
<keyword evidence="2" id="KW-0813">Transport</keyword>
<dbReference type="InterPro" id="IPR036259">
    <property type="entry name" value="MFS_trans_sf"/>
</dbReference>
<dbReference type="SUPFAM" id="SSF103473">
    <property type="entry name" value="MFS general substrate transporter"/>
    <property type="match status" value="1"/>
</dbReference>
<evidence type="ECO:0000256" key="3">
    <source>
        <dbReference type="ARBA" id="ARBA00022475"/>
    </source>
</evidence>
<accession>A0A934ME41</accession>
<dbReference type="PANTHER" id="PTHR23513:SF11">
    <property type="entry name" value="STAPHYLOFERRIN A TRANSPORTER"/>
    <property type="match status" value="1"/>
</dbReference>
<evidence type="ECO:0000256" key="5">
    <source>
        <dbReference type="ARBA" id="ARBA00022989"/>
    </source>
</evidence>
<comment type="caution">
    <text evidence="9">The sequence shown here is derived from an EMBL/GenBank/DDBJ whole genome shotgun (WGS) entry which is preliminary data.</text>
</comment>
<dbReference type="EMBL" id="JAEKJA010000012">
    <property type="protein sequence ID" value="MBJ3777072.1"/>
    <property type="molecule type" value="Genomic_DNA"/>
</dbReference>
<feature type="transmembrane region" description="Helical" evidence="7">
    <location>
        <begin position="265"/>
        <end position="282"/>
    </location>
</feature>
<comment type="subcellular location">
    <subcellularLocation>
        <location evidence="1">Cell membrane</location>
        <topology evidence="1">Multi-pass membrane protein</topology>
    </subcellularLocation>
</comment>
<dbReference type="RefSeq" id="WP_198882970.1">
    <property type="nucleotide sequence ID" value="NZ_JAEKJA010000012.1"/>
</dbReference>
<keyword evidence="5 7" id="KW-1133">Transmembrane helix</keyword>
<evidence type="ECO:0000256" key="1">
    <source>
        <dbReference type="ARBA" id="ARBA00004651"/>
    </source>
</evidence>
<feature type="transmembrane region" description="Helical" evidence="7">
    <location>
        <begin position="51"/>
        <end position="72"/>
    </location>
</feature>
<feature type="domain" description="Major facilitator superfamily (MFS) profile" evidence="8">
    <location>
        <begin position="1"/>
        <end position="402"/>
    </location>
</feature>
<dbReference type="CDD" id="cd06173">
    <property type="entry name" value="MFS_MefA_like"/>
    <property type="match status" value="1"/>
</dbReference>
<protein>
    <submittedName>
        <fullName evidence="9">MFS transporter</fullName>
    </submittedName>
</protein>
<evidence type="ECO:0000256" key="4">
    <source>
        <dbReference type="ARBA" id="ARBA00022692"/>
    </source>
</evidence>
<dbReference type="Gene3D" id="1.20.1250.20">
    <property type="entry name" value="MFS general substrate transporter like domains"/>
    <property type="match status" value="1"/>
</dbReference>
<gene>
    <name evidence="9" type="ORF">JCR33_15295</name>
</gene>
<dbReference type="InterPro" id="IPR020846">
    <property type="entry name" value="MFS_dom"/>
</dbReference>
<feature type="transmembrane region" description="Helical" evidence="7">
    <location>
        <begin position="176"/>
        <end position="196"/>
    </location>
</feature>
<evidence type="ECO:0000256" key="2">
    <source>
        <dbReference type="ARBA" id="ARBA00022448"/>
    </source>
</evidence>
<dbReference type="GO" id="GO:0022857">
    <property type="term" value="F:transmembrane transporter activity"/>
    <property type="evidence" value="ECO:0007669"/>
    <property type="project" value="InterPro"/>
</dbReference>
<keyword evidence="4 7" id="KW-0812">Transmembrane</keyword>
<dbReference type="InterPro" id="IPR010290">
    <property type="entry name" value="TM_effector"/>
</dbReference>
<feature type="transmembrane region" description="Helical" evidence="7">
    <location>
        <begin position="294"/>
        <end position="311"/>
    </location>
</feature>
<feature type="transmembrane region" description="Helical" evidence="7">
    <location>
        <begin position="148"/>
        <end position="170"/>
    </location>
</feature>
<dbReference type="PANTHER" id="PTHR23513">
    <property type="entry name" value="INTEGRAL MEMBRANE EFFLUX PROTEIN-RELATED"/>
    <property type="match status" value="1"/>
</dbReference>
<feature type="transmembrane region" description="Helical" evidence="7">
    <location>
        <begin position="351"/>
        <end position="373"/>
    </location>
</feature>
<dbReference type="AlphaFoldDB" id="A0A934ME41"/>
<keyword evidence="6 7" id="KW-0472">Membrane</keyword>
<name>A0A934ME41_9HYPH</name>
<dbReference type="Proteomes" id="UP000609531">
    <property type="component" value="Unassembled WGS sequence"/>
</dbReference>
<feature type="transmembrane region" description="Helical" evidence="7">
    <location>
        <begin position="317"/>
        <end position="339"/>
    </location>
</feature>
<evidence type="ECO:0000259" key="8">
    <source>
        <dbReference type="PROSITE" id="PS50850"/>
    </source>
</evidence>
<dbReference type="PROSITE" id="PS50850">
    <property type="entry name" value="MFS"/>
    <property type="match status" value="1"/>
</dbReference>
<feature type="transmembrane region" description="Helical" evidence="7">
    <location>
        <begin position="84"/>
        <end position="104"/>
    </location>
</feature>
<dbReference type="GO" id="GO:0005886">
    <property type="term" value="C:plasma membrane"/>
    <property type="evidence" value="ECO:0007669"/>
    <property type="project" value="UniProtKB-SubCell"/>
</dbReference>
<feature type="transmembrane region" description="Helical" evidence="7">
    <location>
        <begin position="226"/>
        <end position="245"/>
    </location>
</feature>
<evidence type="ECO:0000256" key="7">
    <source>
        <dbReference type="SAM" id="Phobius"/>
    </source>
</evidence>
<sequence>MIRFPKFEGARKALGPGPYRIYTIGNATSLIGTWMQRISVGYLAWELTHSATWLGIVAFADLFPTVIVGPVAGVAADRWNRRRVLLLMQALGLLQAIGLAALYLAGGLTIGSLFTITLVLGVITAFAQPARLAMISLMVPREVLGSAVAINAITFNLARFIGPGIAGVLISTAGVAWVFALNAVSYAVFVWALVRLPALAAAPARRGSSFLADLGEGITYVMRDRAAGTVLLAMIVTGVASRPLIELLPGFSDRVFGRGADGLAMLTSSVGIGAALGGLWVANRRPGSPMTRTMVTAALCGAITVTLFATTSSFPVALLLIMGAGCCWTLTGISAQTLLQLGVPDEVRGRVLALFGLILKASPAVGALVTGALADVFGLRPTVAAAAILAAIFILWLALHCDEIAARFEAPQQAGGSR</sequence>